<dbReference type="Proteomes" id="UP000001865">
    <property type="component" value="Chromosome"/>
</dbReference>
<evidence type="ECO:0000313" key="2">
    <source>
        <dbReference type="Proteomes" id="UP000001865"/>
    </source>
</evidence>
<dbReference type="HOGENOM" id="CLU_3199644_0_0_6"/>
<evidence type="ECO:0000313" key="1">
    <source>
        <dbReference type="EMBL" id="ACF90901.1"/>
    </source>
</evidence>
<dbReference type="EMBL" id="CP001127">
    <property type="protein sequence ID" value="ACF90901.1"/>
    <property type="molecule type" value="Genomic_DNA"/>
</dbReference>
<accession>A0A0N1QWZ0</accession>
<dbReference type="AlphaFoldDB" id="A0A0N1QWZ0"/>
<reference evidence="1 2" key="1">
    <citation type="journal article" date="2011" name="J. Bacteriol.">
        <title>Comparative genomics of 28 Salmonella enterica isolates: evidence for CRISPR-mediated adaptive sublineage evolution.</title>
        <authorList>
            <person name="Fricke W.F."/>
            <person name="Mammel M.K."/>
            <person name="McDermott P.F."/>
            <person name="Tartera C."/>
            <person name="White D.G."/>
            <person name="Leclerc J.E."/>
            <person name="Ravel J."/>
            <person name="Cebula T.A."/>
        </authorList>
    </citation>
    <scope>NUCLEOTIDE SEQUENCE [LARGE SCALE GENOMIC DNA]</scope>
    <source>
        <strain evidence="1 2">CVM19633</strain>
    </source>
</reference>
<organism evidence="1 2">
    <name type="scientific">Salmonella schwarzengrund (strain CVM19633)</name>
    <dbReference type="NCBI Taxonomy" id="439843"/>
    <lineage>
        <taxon>Bacteria</taxon>
        <taxon>Pseudomonadati</taxon>
        <taxon>Pseudomonadota</taxon>
        <taxon>Gammaproteobacteria</taxon>
        <taxon>Enterobacterales</taxon>
        <taxon>Enterobacteriaceae</taxon>
        <taxon>Salmonella</taxon>
    </lineage>
</organism>
<protein>
    <submittedName>
        <fullName evidence="1">Essential recombination function protein Erf</fullName>
    </submittedName>
</protein>
<proteinExistence type="predicted"/>
<name>A0A0N1QWZ0_SALSV</name>
<dbReference type="KEGG" id="sew:SeSA_A0611"/>
<sequence>MQKNTVEELKQAFAKAWKMLEGTPEQHKAQDIYNIRRDELEGAAA</sequence>
<gene>
    <name evidence="1" type="ordered locus">SeSA_A0611</name>
</gene>